<dbReference type="AlphaFoldDB" id="A0A494Y4C7"/>
<keyword evidence="1" id="KW-0812">Transmembrane</keyword>
<dbReference type="Proteomes" id="UP000270342">
    <property type="component" value="Unassembled WGS sequence"/>
</dbReference>
<dbReference type="EMBL" id="RBZU01000002">
    <property type="protein sequence ID" value="RKP57548.1"/>
    <property type="molecule type" value="Genomic_DNA"/>
</dbReference>
<comment type="caution">
    <text evidence="2">The sequence shown here is derived from an EMBL/GenBank/DDBJ whole genome shotgun (WGS) entry which is preliminary data.</text>
</comment>
<keyword evidence="1" id="KW-0472">Membrane</keyword>
<protein>
    <submittedName>
        <fullName evidence="2">Uncharacterized protein</fullName>
    </submittedName>
</protein>
<gene>
    <name evidence="2" type="ORF">D7S86_06200</name>
</gene>
<feature type="transmembrane region" description="Helical" evidence="1">
    <location>
        <begin position="83"/>
        <end position="108"/>
    </location>
</feature>
<organism evidence="2 3">
    <name type="scientific">Pararobbsia silviterrae</name>
    <dbReference type="NCBI Taxonomy" id="1792498"/>
    <lineage>
        <taxon>Bacteria</taxon>
        <taxon>Pseudomonadati</taxon>
        <taxon>Pseudomonadota</taxon>
        <taxon>Betaproteobacteria</taxon>
        <taxon>Burkholderiales</taxon>
        <taxon>Burkholderiaceae</taxon>
        <taxon>Pararobbsia</taxon>
    </lineage>
</organism>
<reference evidence="2 3" key="1">
    <citation type="submission" date="2018-10" db="EMBL/GenBank/DDBJ databases">
        <title>Robbsia sp. DHC34, isolated from soil.</title>
        <authorList>
            <person name="Gao Z.-H."/>
            <person name="Qiu L.-H."/>
        </authorList>
    </citation>
    <scope>NUCLEOTIDE SEQUENCE [LARGE SCALE GENOMIC DNA]</scope>
    <source>
        <strain evidence="2 3">DHC34</strain>
    </source>
</reference>
<name>A0A494Y4C7_9BURK</name>
<evidence type="ECO:0000313" key="2">
    <source>
        <dbReference type="EMBL" id="RKP57548.1"/>
    </source>
</evidence>
<proteinExistence type="predicted"/>
<evidence type="ECO:0000256" key="1">
    <source>
        <dbReference type="SAM" id="Phobius"/>
    </source>
</evidence>
<keyword evidence="1" id="KW-1133">Transmembrane helix</keyword>
<evidence type="ECO:0000313" key="3">
    <source>
        <dbReference type="Proteomes" id="UP000270342"/>
    </source>
</evidence>
<sequence>MPLCRPELLVPLCWLALLCWLDPPLCADDRFAPPALCVDPDALPEPVPPLVPLALVLPYRLPLLLLPLARVPPLLLLPPLAPLLPLVLVPLVLVPLVLVPLVLVPLLALP</sequence>
<accession>A0A494Y4C7</accession>
<keyword evidence="3" id="KW-1185">Reference proteome</keyword>